<organism evidence="2 3">
    <name type="scientific">Sediminicola luteus</name>
    <dbReference type="NCBI Taxonomy" id="319238"/>
    <lineage>
        <taxon>Bacteria</taxon>
        <taxon>Pseudomonadati</taxon>
        <taxon>Bacteroidota</taxon>
        <taxon>Flavobacteriia</taxon>
        <taxon>Flavobacteriales</taxon>
        <taxon>Flavobacteriaceae</taxon>
        <taxon>Sediminicola</taxon>
    </lineage>
</organism>
<dbReference type="OrthoDB" id="1223654at2"/>
<evidence type="ECO:0000313" key="2">
    <source>
        <dbReference type="EMBL" id="PCE66136.1"/>
    </source>
</evidence>
<dbReference type="Pfam" id="PF13715">
    <property type="entry name" value="CarbopepD_reg_2"/>
    <property type="match status" value="1"/>
</dbReference>
<keyword evidence="1" id="KW-0732">Signal</keyword>
<dbReference type="AlphaFoldDB" id="A0A2A4GDT0"/>
<dbReference type="InterPro" id="IPR008969">
    <property type="entry name" value="CarboxyPept-like_regulatory"/>
</dbReference>
<feature type="signal peptide" evidence="1">
    <location>
        <begin position="1"/>
        <end position="18"/>
    </location>
</feature>
<dbReference type="SUPFAM" id="SSF49464">
    <property type="entry name" value="Carboxypeptidase regulatory domain-like"/>
    <property type="match status" value="1"/>
</dbReference>
<protein>
    <recommendedName>
        <fullName evidence="4">Carboxypeptidase-like regulatory domain-containing protein</fullName>
    </recommendedName>
</protein>
<sequence>MRPLFFLFCLLCFVSIQAQSYSGYVFDEITKDTIIGASVYFDGTSIGTTTDENGFFQIESKEKINTPLLVSYVGYTTFKVDDSALGGITHIYLKEDQLNLNEVVVFDDTWSRERKMKHFKKEFLGQGKGGRKSRIKNEYAIKLRFNRSDSTLVAFSNEPILVENQYLGYLVSFRIKEFRIQFKFDYKAAEGLRASQVYLNGNSFFTELPNITPKKNRARKRSYLNSLPRIMRSIRNGTTHELGYTFYGKTGLVPPGRFIIKEEVAGKTLYSFKELQFYIRDIFGDNSLVTVKDRSARFEIDAYGNHSPWDKIVFADKFGLRRVGDMLPLDYYPFGSISGKDDYLP</sequence>
<dbReference type="Proteomes" id="UP000219559">
    <property type="component" value="Unassembled WGS sequence"/>
</dbReference>
<proteinExistence type="predicted"/>
<reference evidence="2 3" key="1">
    <citation type="submission" date="2017-04" db="EMBL/GenBank/DDBJ databases">
        <title>A new member of the family Flavobacteriaceae isolated from ascidians.</title>
        <authorList>
            <person name="Chen L."/>
        </authorList>
    </citation>
    <scope>NUCLEOTIDE SEQUENCE [LARGE SCALE GENOMIC DNA]</scope>
    <source>
        <strain evidence="2 3">HQA918</strain>
    </source>
</reference>
<name>A0A2A4GDT0_9FLAO</name>
<dbReference type="EMBL" id="NBWU01000001">
    <property type="protein sequence ID" value="PCE66136.1"/>
    <property type="molecule type" value="Genomic_DNA"/>
</dbReference>
<accession>A0A2A4GDT0</accession>
<keyword evidence="3" id="KW-1185">Reference proteome</keyword>
<evidence type="ECO:0000256" key="1">
    <source>
        <dbReference type="SAM" id="SignalP"/>
    </source>
</evidence>
<comment type="caution">
    <text evidence="2">The sequence shown here is derived from an EMBL/GenBank/DDBJ whole genome shotgun (WGS) entry which is preliminary data.</text>
</comment>
<dbReference type="RefSeq" id="WP_097441657.1">
    <property type="nucleotide sequence ID" value="NZ_NBWU01000001.1"/>
</dbReference>
<gene>
    <name evidence="2" type="ORF">B7P33_02220</name>
</gene>
<evidence type="ECO:0000313" key="3">
    <source>
        <dbReference type="Proteomes" id="UP000219559"/>
    </source>
</evidence>
<dbReference type="Gene3D" id="2.60.40.1120">
    <property type="entry name" value="Carboxypeptidase-like, regulatory domain"/>
    <property type="match status" value="1"/>
</dbReference>
<feature type="chain" id="PRO_5013172833" description="Carboxypeptidase-like regulatory domain-containing protein" evidence="1">
    <location>
        <begin position="19"/>
        <end position="345"/>
    </location>
</feature>
<evidence type="ECO:0008006" key="4">
    <source>
        <dbReference type="Google" id="ProtNLM"/>
    </source>
</evidence>